<dbReference type="PANTHER" id="PTHR43283:SF14">
    <property type="entry name" value="BLL8153 PROTEIN"/>
    <property type="match status" value="1"/>
</dbReference>
<dbReference type="Gene3D" id="3.40.710.10">
    <property type="entry name" value="DD-peptidase/beta-lactamase superfamily"/>
    <property type="match status" value="1"/>
</dbReference>
<evidence type="ECO:0000313" key="2">
    <source>
        <dbReference type="EMBL" id="BBO69968.1"/>
    </source>
</evidence>
<dbReference type="EMBL" id="AP021874">
    <property type="protein sequence ID" value="BBO69968.1"/>
    <property type="molecule type" value="Genomic_DNA"/>
</dbReference>
<dbReference type="Proteomes" id="UP000427906">
    <property type="component" value="Chromosome"/>
</dbReference>
<dbReference type="InterPro" id="IPR050789">
    <property type="entry name" value="Diverse_Enzym_Activities"/>
</dbReference>
<reference evidence="2 3" key="1">
    <citation type="submission" date="2019-11" db="EMBL/GenBank/DDBJ databases">
        <title>Comparative genomics of hydrocarbon-degrading Desulfosarcina strains.</title>
        <authorList>
            <person name="Watanabe M."/>
            <person name="Kojima H."/>
            <person name="Fukui M."/>
        </authorList>
    </citation>
    <scope>NUCLEOTIDE SEQUENCE [LARGE SCALE GENOMIC DNA]</scope>
    <source>
        <strain evidence="2 3">PL12</strain>
    </source>
</reference>
<dbReference type="InterPro" id="IPR012338">
    <property type="entry name" value="Beta-lactam/transpept-like"/>
</dbReference>
<evidence type="ECO:0000313" key="3">
    <source>
        <dbReference type="Proteomes" id="UP000427906"/>
    </source>
</evidence>
<gene>
    <name evidence="2" type="ORF">DSCA_38980</name>
</gene>
<proteinExistence type="predicted"/>
<protein>
    <recommendedName>
        <fullName evidence="1">Beta-lactamase-related domain-containing protein</fullName>
    </recommendedName>
</protein>
<name>A0A5K7YMB9_9BACT</name>
<keyword evidence="3" id="KW-1185">Reference proteome</keyword>
<dbReference type="RefSeq" id="WP_155317955.1">
    <property type="nucleotide sequence ID" value="NZ_AP021874.1"/>
</dbReference>
<evidence type="ECO:0000259" key="1">
    <source>
        <dbReference type="Pfam" id="PF00144"/>
    </source>
</evidence>
<dbReference type="AlphaFoldDB" id="A0A5K7YMB9"/>
<dbReference type="KEGG" id="dalk:DSCA_38980"/>
<sequence length="412" mass="46389">MPFSPKTIWRKLGFGIGIFLLVSLGAAQFFKKDLIRLQFVLTLFEPAGIVENFRNMTRVLDYRTVRRRGPVYRIPYESKRLPASYPYQGQDHDLAQWIERTATSGIIIIHDGKIAFERYYLGNHASTRWASWSVGQSIVSALVGFAMEEGLIRSLADPVNDYVPRLGASGYNGVTLREVLQMSSGIGFNEDDADWHSDINRLARRVALGKAIDDVVVSLENERPPGTFHRRVSMDAQVLAMVLREATGRSLSTYMEEKLWSRLGMESDAFWIVDGDGMELVFCGFHAQLRDYARFGLFFLNQGKTFRGQQILSARWIQDAVTPGRPHLLPGADNPNSSSRPAFGYQWRLPEPPDGDYCAIGICGQFIYVHPRYRVVIAKTSADADDIPSGDERDVESLAVFRSIAADMARHP</sequence>
<dbReference type="OrthoDB" id="9814204at2"/>
<organism evidence="2 3">
    <name type="scientific">Desulfosarcina alkanivorans</name>
    <dbReference type="NCBI Taxonomy" id="571177"/>
    <lineage>
        <taxon>Bacteria</taxon>
        <taxon>Pseudomonadati</taxon>
        <taxon>Thermodesulfobacteriota</taxon>
        <taxon>Desulfobacteria</taxon>
        <taxon>Desulfobacterales</taxon>
        <taxon>Desulfosarcinaceae</taxon>
        <taxon>Desulfosarcina</taxon>
    </lineage>
</organism>
<dbReference type="SUPFAM" id="SSF56601">
    <property type="entry name" value="beta-lactamase/transpeptidase-like"/>
    <property type="match status" value="1"/>
</dbReference>
<dbReference type="Pfam" id="PF00144">
    <property type="entry name" value="Beta-lactamase"/>
    <property type="match status" value="1"/>
</dbReference>
<accession>A0A5K7YMB9</accession>
<dbReference type="PANTHER" id="PTHR43283">
    <property type="entry name" value="BETA-LACTAMASE-RELATED"/>
    <property type="match status" value="1"/>
</dbReference>
<dbReference type="InterPro" id="IPR001466">
    <property type="entry name" value="Beta-lactam-related"/>
</dbReference>
<feature type="domain" description="Beta-lactamase-related" evidence="1">
    <location>
        <begin position="105"/>
        <end position="394"/>
    </location>
</feature>